<gene>
    <name evidence="2" type="ORF">PARMNEM_LOCUS20145</name>
</gene>
<dbReference type="AlphaFoldDB" id="A0AAV1M1B0"/>
<protein>
    <submittedName>
        <fullName evidence="2">Uncharacterized protein</fullName>
    </submittedName>
</protein>
<reference evidence="2 3" key="1">
    <citation type="submission" date="2023-11" db="EMBL/GenBank/DDBJ databases">
        <authorList>
            <person name="Hedman E."/>
            <person name="Englund M."/>
            <person name="Stromberg M."/>
            <person name="Nyberg Akerstrom W."/>
            <person name="Nylinder S."/>
            <person name="Jareborg N."/>
            <person name="Kallberg Y."/>
            <person name="Kronander E."/>
        </authorList>
    </citation>
    <scope>NUCLEOTIDE SEQUENCE [LARGE SCALE GENOMIC DNA]</scope>
</reference>
<dbReference type="EMBL" id="CAVLGL010000137">
    <property type="protein sequence ID" value="CAK1601526.1"/>
    <property type="molecule type" value="Genomic_DNA"/>
</dbReference>
<name>A0AAV1M1B0_9NEOP</name>
<evidence type="ECO:0000313" key="3">
    <source>
        <dbReference type="Proteomes" id="UP001314205"/>
    </source>
</evidence>
<sequence>MNISLEQLYEKLKEVRTYLIKIGPSRREGKVLNTKLKEANEIFSDYSKLLINFNSKVKEGKIKSTDIPSYQTYCKNFESLYQDIIKLCKPQCVQSENPSNMDTFDLKTALTLLPVMSDDETSVKQLVDNIQYYNSLLTKQECKNNLIKFILKSRLSQSAKLRLQDDYSNVEDLVSDMQKELLPRKSAAAIQSKLQKLRQNDMPIADYGKQITELFVDLTISQANGNTEYYNILKTVNEKQAIKQFSDGLRNRRISTIISARNYSSLKDAIQAAQDEETSSSSAAGEVMGMSSKKFYYSRNFHYNSRYPRGNGRNRQTFSQRRHYHGNSQRSSSWNHSNSRGQGQRGRYNRGTFRNYRRNQGIKRNIVNIINENQKSTSDEPQLDKFFRE</sequence>
<feature type="region of interest" description="Disordered" evidence="1">
    <location>
        <begin position="322"/>
        <end position="359"/>
    </location>
</feature>
<comment type="caution">
    <text evidence="2">The sequence shown here is derived from an EMBL/GenBank/DDBJ whole genome shotgun (WGS) entry which is preliminary data.</text>
</comment>
<feature type="compositionally biased region" description="Low complexity" evidence="1">
    <location>
        <begin position="327"/>
        <end position="351"/>
    </location>
</feature>
<organism evidence="2 3">
    <name type="scientific">Parnassius mnemosyne</name>
    <name type="common">clouded apollo</name>
    <dbReference type="NCBI Taxonomy" id="213953"/>
    <lineage>
        <taxon>Eukaryota</taxon>
        <taxon>Metazoa</taxon>
        <taxon>Ecdysozoa</taxon>
        <taxon>Arthropoda</taxon>
        <taxon>Hexapoda</taxon>
        <taxon>Insecta</taxon>
        <taxon>Pterygota</taxon>
        <taxon>Neoptera</taxon>
        <taxon>Endopterygota</taxon>
        <taxon>Lepidoptera</taxon>
        <taxon>Glossata</taxon>
        <taxon>Ditrysia</taxon>
        <taxon>Papilionoidea</taxon>
        <taxon>Papilionidae</taxon>
        <taxon>Parnassiinae</taxon>
        <taxon>Parnassini</taxon>
        <taxon>Parnassius</taxon>
        <taxon>Driopa</taxon>
    </lineage>
</organism>
<accession>A0AAV1M1B0</accession>
<evidence type="ECO:0000313" key="2">
    <source>
        <dbReference type="EMBL" id="CAK1601526.1"/>
    </source>
</evidence>
<dbReference type="Proteomes" id="UP001314205">
    <property type="component" value="Unassembled WGS sequence"/>
</dbReference>
<evidence type="ECO:0000256" key="1">
    <source>
        <dbReference type="SAM" id="MobiDB-lite"/>
    </source>
</evidence>
<proteinExistence type="predicted"/>
<keyword evidence="3" id="KW-1185">Reference proteome</keyword>